<gene>
    <name evidence="1" type="ORF">DLM75_22975</name>
</gene>
<dbReference type="RefSeq" id="WP_118970851.1">
    <property type="nucleotide sequence ID" value="NZ_QHCT01000014.1"/>
</dbReference>
<reference evidence="2" key="1">
    <citation type="submission" date="2018-05" db="EMBL/GenBank/DDBJ databases">
        <title>Leptospira yasudae sp. nov. and Leptospira stimsonii sp. nov., two pathogenic species of the genus Leptospira isolated from environmental sources.</title>
        <authorList>
            <person name="Casanovas-Massana A."/>
            <person name="Hamond C."/>
            <person name="Santos L.A."/>
            <person name="Hacker K.P."/>
            <person name="Balassiano I."/>
            <person name="Medeiros M.A."/>
            <person name="Reis M.G."/>
            <person name="Ko A.I."/>
            <person name="Wunder E.A."/>
        </authorList>
    </citation>
    <scope>NUCLEOTIDE SEQUENCE [LARGE SCALE GENOMIC DNA]</scope>
    <source>
        <strain evidence="2">Yale</strain>
    </source>
</reference>
<dbReference type="OrthoDB" id="63584at2"/>
<dbReference type="Pfam" id="PF00106">
    <property type="entry name" value="adh_short"/>
    <property type="match status" value="1"/>
</dbReference>
<protein>
    <submittedName>
        <fullName evidence="1">Short-chain dehydrogenase</fullName>
    </submittedName>
</protein>
<dbReference type="Proteomes" id="UP000265798">
    <property type="component" value="Unassembled WGS sequence"/>
</dbReference>
<name>A0A396YMB5_9LEPT</name>
<dbReference type="InterPro" id="IPR002347">
    <property type="entry name" value="SDR_fam"/>
</dbReference>
<proteinExistence type="predicted"/>
<dbReference type="NCBIfam" id="NF006159">
    <property type="entry name" value="PRK08303.1"/>
    <property type="match status" value="1"/>
</dbReference>
<dbReference type="AlphaFoldDB" id="A0A396YMB5"/>
<evidence type="ECO:0000313" key="2">
    <source>
        <dbReference type="Proteomes" id="UP000265798"/>
    </source>
</evidence>
<dbReference type="PANTHER" id="PTHR44147">
    <property type="entry name" value="DEHYDROGENASE/REDUCTASE SDR FAMILY MEMBER 1"/>
    <property type="match status" value="1"/>
</dbReference>
<dbReference type="PRINTS" id="PR00081">
    <property type="entry name" value="GDHRDH"/>
</dbReference>
<organism evidence="1 2">
    <name type="scientific">Leptospira stimsonii</name>
    <dbReference type="NCBI Taxonomy" id="2202203"/>
    <lineage>
        <taxon>Bacteria</taxon>
        <taxon>Pseudomonadati</taxon>
        <taxon>Spirochaetota</taxon>
        <taxon>Spirochaetia</taxon>
        <taxon>Leptospirales</taxon>
        <taxon>Leptospiraceae</taxon>
        <taxon>Leptospira</taxon>
    </lineage>
</organism>
<dbReference type="InterPro" id="IPR036291">
    <property type="entry name" value="NAD(P)-bd_dom_sf"/>
</dbReference>
<dbReference type="EMBL" id="QHCT01000014">
    <property type="protein sequence ID" value="RHX84259.1"/>
    <property type="molecule type" value="Genomic_DNA"/>
</dbReference>
<dbReference type="PANTHER" id="PTHR44147:SF2">
    <property type="entry name" value="DEHYDROGENASE_REDUCTASE SDR FAMILY MEMBER 1"/>
    <property type="match status" value="1"/>
</dbReference>
<sequence>MKERILAGKVALVAGGTRGAGRGIAISLGEVGATVYVTGRSTRASRSEMNRTETIEDTVDLIHKNGGKAFAIRTDHTDSDQVRELIQKIDLEQGKLDILVNDIWGGDPYIRWEERFWEHSLENGIKVQRTCLESHLITNYFAAPLMIRNRSGLILEITDGIDYRYRGNLYYTLIKSSIINLSRSISEELKPYGITALSLTPGFLRSEAMLDHFGVREENWRDATKKDPHFIVSETPAYIGRAVVALAADKNVFSKTGTSTSTWKLSEEYDFTDLDGSRPHWGNYFKEKFGEEL</sequence>
<dbReference type="Gene3D" id="3.40.50.720">
    <property type="entry name" value="NAD(P)-binding Rossmann-like Domain"/>
    <property type="match status" value="1"/>
</dbReference>
<accession>A0A396YMB5</accession>
<comment type="caution">
    <text evidence="1">The sequence shown here is derived from an EMBL/GenBank/DDBJ whole genome shotgun (WGS) entry which is preliminary data.</text>
</comment>
<dbReference type="SUPFAM" id="SSF51735">
    <property type="entry name" value="NAD(P)-binding Rossmann-fold domains"/>
    <property type="match status" value="1"/>
</dbReference>
<evidence type="ECO:0000313" key="1">
    <source>
        <dbReference type="EMBL" id="RHX84259.1"/>
    </source>
</evidence>